<gene>
    <name evidence="1" type="ORF">K0B96_10045</name>
</gene>
<evidence type="ECO:0000313" key="1">
    <source>
        <dbReference type="EMBL" id="QYM77666.1"/>
    </source>
</evidence>
<dbReference type="Proteomes" id="UP000825051">
    <property type="component" value="Chromosome"/>
</dbReference>
<name>A0A8F9XJZ4_9BACT</name>
<proteinExistence type="predicted"/>
<protein>
    <submittedName>
        <fullName evidence="1">Uncharacterized protein</fullName>
    </submittedName>
</protein>
<reference evidence="1" key="1">
    <citation type="submission" date="2021-08" db="EMBL/GenBank/DDBJ databases">
        <title>Genome of a novel bacterium of the phylum Verrucomicrobia, Oleiharenicola sp. KSB-15.</title>
        <authorList>
            <person name="Chung J.-H."/>
            <person name="Ahn J.-H."/>
            <person name="Yoon Y."/>
            <person name="Kim D.-Y."/>
            <person name="An S.-H."/>
            <person name="Park I."/>
            <person name="Yeon J."/>
        </authorList>
    </citation>
    <scope>NUCLEOTIDE SEQUENCE</scope>
    <source>
        <strain evidence="1">KSB-15</strain>
    </source>
</reference>
<keyword evidence="2" id="KW-1185">Reference proteome</keyword>
<dbReference type="EMBL" id="CP080507">
    <property type="protein sequence ID" value="QYM77666.1"/>
    <property type="molecule type" value="Genomic_DNA"/>
</dbReference>
<evidence type="ECO:0000313" key="2">
    <source>
        <dbReference type="Proteomes" id="UP000825051"/>
    </source>
</evidence>
<sequence>MNSPSHPPAAITEVRYSLPAMLAEIRAERSAGAMAMDKLEQQEITKLFKSRNARRRAKPQK</sequence>
<organism evidence="1 2">
    <name type="scientific">Horticoccus luteus</name>
    <dbReference type="NCBI Taxonomy" id="2862869"/>
    <lineage>
        <taxon>Bacteria</taxon>
        <taxon>Pseudomonadati</taxon>
        <taxon>Verrucomicrobiota</taxon>
        <taxon>Opitutia</taxon>
        <taxon>Opitutales</taxon>
        <taxon>Opitutaceae</taxon>
        <taxon>Horticoccus</taxon>
    </lineage>
</organism>
<accession>A0A8F9XJZ4</accession>
<dbReference type="RefSeq" id="WP_220160771.1">
    <property type="nucleotide sequence ID" value="NZ_CP080507.1"/>
</dbReference>
<dbReference type="AlphaFoldDB" id="A0A8F9XJZ4"/>
<dbReference type="KEGG" id="ole:K0B96_10045"/>